<organism evidence="1 2">
    <name type="scientific">Hygrophoropsis aurantiaca</name>
    <dbReference type="NCBI Taxonomy" id="72124"/>
    <lineage>
        <taxon>Eukaryota</taxon>
        <taxon>Fungi</taxon>
        <taxon>Dikarya</taxon>
        <taxon>Basidiomycota</taxon>
        <taxon>Agaricomycotina</taxon>
        <taxon>Agaricomycetes</taxon>
        <taxon>Agaricomycetidae</taxon>
        <taxon>Boletales</taxon>
        <taxon>Coniophorineae</taxon>
        <taxon>Hygrophoropsidaceae</taxon>
        <taxon>Hygrophoropsis</taxon>
    </lineage>
</organism>
<proteinExistence type="predicted"/>
<comment type="caution">
    <text evidence="1">The sequence shown here is derived from an EMBL/GenBank/DDBJ whole genome shotgun (WGS) entry which is preliminary data.</text>
</comment>
<keyword evidence="2" id="KW-1185">Reference proteome</keyword>
<dbReference type="Proteomes" id="UP000790377">
    <property type="component" value="Unassembled WGS sequence"/>
</dbReference>
<protein>
    <submittedName>
        <fullName evidence="1">Uncharacterized protein</fullName>
    </submittedName>
</protein>
<feature type="non-terminal residue" evidence="1">
    <location>
        <position position="1"/>
    </location>
</feature>
<evidence type="ECO:0000313" key="1">
    <source>
        <dbReference type="EMBL" id="KAH7903418.1"/>
    </source>
</evidence>
<reference evidence="1" key="1">
    <citation type="journal article" date="2021" name="New Phytol.">
        <title>Evolutionary innovations through gain and loss of genes in the ectomycorrhizal Boletales.</title>
        <authorList>
            <person name="Wu G."/>
            <person name="Miyauchi S."/>
            <person name="Morin E."/>
            <person name="Kuo A."/>
            <person name="Drula E."/>
            <person name="Varga T."/>
            <person name="Kohler A."/>
            <person name="Feng B."/>
            <person name="Cao Y."/>
            <person name="Lipzen A."/>
            <person name="Daum C."/>
            <person name="Hundley H."/>
            <person name="Pangilinan J."/>
            <person name="Johnson J."/>
            <person name="Barry K."/>
            <person name="LaButti K."/>
            <person name="Ng V."/>
            <person name="Ahrendt S."/>
            <person name="Min B."/>
            <person name="Choi I.G."/>
            <person name="Park H."/>
            <person name="Plett J.M."/>
            <person name="Magnuson J."/>
            <person name="Spatafora J.W."/>
            <person name="Nagy L.G."/>
            <person name="Henrissat B."/>
            <person name="Grigoriev I.V."/>
            <person name="Yang Z.L."/>
            <person name="Xu J."/>
            <person name="Martin F.M."/>
        </authorList>
    </citation>
    <scope>NUCLEOTIDE SEQUENCE</scope>
    <source>
        <strain evidence="1">ATCC 28755</strain>
    </source>
</reference>
<sequence length="164" mass="18826">FVAEVSTLRRHLESAHKADYLLWAEANKFISMLPRDAKRRKEEAAVDNQARLDAHLKPIPVKERVIPYTDKLFREASIQWLVDTDQPIAAFEHPSFKNMIDIAAHATNGVKISTRKQTRQAIIDTFKQQLTNIRNKLLVGFQAHLVLDQCTHCFRAMLLRAGLI</sequence>
<name>A0ACB7ZSU3_9AGAM</name>
<gene>
    <name evidence="1" type="ORF">BJ138DRAFT_1020674</name>
</gene>
<accession>A0ACB7ZSU3</accession>
<evidence type="ECO:0000313" key="2">
    <source>
        <dbReference type="Proteomes" id="UP000790377"/>
    </source>
</evidence>
<dbReference type="EMBL" id="MU268988">
    <property type="protein sequence ID" value="KAH7903418.1"/>
    <property type="molecule type" value="Genomic_DNA"/>
</dbReference>